<sequence length="327" mass="37381">MATKIDKLKSKRTILRSAVTKLENKAIRILETDSLDIQELKISKFQLIEKQNQLKEIDNQIEEIITDLEELEKEIEDNEKYLEKFIRISCQIDSKLEFSLSENSKILVNASNSESMSMSKQTVNLPKFDLPNFSGALEDWISFKQIFVTTIHENSELSDLQKLQYLKSCVREHSKCFVYNVTVNLSNFVIQNSSWPHLEALQLTDPKFHVSSPVKMLLGADLFPFIMLGQSILGPCALNSKLGWLLSGVIHSNPSQKSRTVLSCHATIHLAYDLQKFWEIESLSDITPIHSSEELYTKTVSRTQSGRYMVDLPFKEVPNLGIQKPMP</sequence>
<protein>
    <submittedName>
        <fullName evidence="2">DUF1758 domain-containing protein</fullName>
    </submittedName>
</protein>
<dbReference type="PANTHER" id="PTHR47331">
    <property type="entry name" value="PHD-TYPE DOMAIN-CONTAINING PROTEIN"/>
    <property type="match status" value="1"/>
</dbReference>
<feature type="coiled-coil region" evidence="1">
    <location>
        <begin position="5"/>
        <end position="88"/>
    </location>
</feature>
<evidence type="ECO:0000313" key="2">
    <source>
        <dbReference type="EMBL" id="GFY25748.1"/>
    </source>
</evidence>
<keyword evidence="3" id="KW-1185">Reference proteome</keyword>
<keyword evidence="1" id="KW-0175">Coiled coil</keyword>
<evidence type="ECO:0000313" key="3">
    <source>
        <dbReference type="Proteomes" id="UP000887159"/>
    </source>
</evidence>
<gene>
    <name evidence="2" type="primary">AVEN_120771_1</name>
    <name evidence="2" type="ORF">TNCV_3060791</name>
</gene>
<reference evidence="2" key="1">
    <citation type="submission" date="2020-08" db="EMBL/GenBank/DDBJ databases">
        <title>Multicomponent nature underlies the extraordinary mechanical properties of spider dragline silk.</title>
        <authorList>
            <person name="Kono N."/>
            <person name="Nakamura H."/>
            <person name="Mori M."/>
            <person name="Yoshida Y."/>
            <person name="Ohtoshi R."/>
            <person name="Malay A.D."/>
            <person name="Moran D.A.P."/>
            <person name="Tomita M."/>
            <person name="Numata K."/>
            <person name="Arakawa K."/>
        </authorList>
    </citation>
    <scope>NUCLEOTIDE SEQUENCE</scope>
</reference>
<accession>A0A8X6W008</accession>
<dbReference type="EMBL" id="BMAU01021372">
    <property type="protein sequence ID" value="GFY25748.1"/>
    <property type="molecule type" value="Genomic_DNA"/>
</dbReference>
<comment type="caution">
    <text evidence="2">The sequence shown here is derived from an EMBL/GenBank/DDBJ whole genome shotgun (WGS) entry which is preliminary data.</text>
</comment>
<organism evidence="2 3">
    <name type="scientific">Trichonephila clavipes</name>
    <name type="common">Golden silk orbweaver</name>
    <name type="synonym">Nephila clavipes</name>
    <dbReference type="NCBI Taxonomy" id="2585209"/>
    <lineage>
        <taxon>Eukaryota</taxon>
        <taxon>Metazoa</taxon>
        <taxon>Ecdysozoa</taxon>
        <taxon>Arthropoda</taxon>
        <taxon>Chelicerata</taxon>
        <taxon>Arachnida</taxon>
        <taxon>Araneae</taxon>
        <taxon>Araneomorphae</taxon>
        <taxon>Entelegynae</taxon>
        <taxon>Araneoidea</taxon>
        <taxon>Nephilidae</taxon>
        <taxon>Trichonephila</taxon>
    </lineage>
</organism>
<dbReference type="Proteomes" id="UP000887159">
    <property type="component" value="Unassembled WGS sequence"/>
</dbReference>
<dbReference type="Pfam" id="PF03564">
    <property type="entry name" value="DUF1759"/>
    <property type="match status" value="1"/>
</dbReference>
<dbReference type="InterPro" id="IPR005312">
    <property type="entry name" value="DUF1759"/>
</dbReference>
<name>A0A8X6W008_TRICX</name>
<dbReference type="AlphaFoldDB" id="A0A8X6W008"/>
<proteinExistence type="predicted"/>
<dbReference type="PANTHER" id="PTHR47331:SF5">
    <property type="entry name" value="RIBONUCLEASE H"/>
    <property type="match status" value="1"/>
</dbReference>
<evidence type="ECO:0000256" key="1">
    <source>
        <dbReference type="SAM" id="Coils"/>
    </source>
</evidence>